<keyword evidence="2 16" id="KW-0813">Transport</keyword>
<evidence type="ECO:0000256" key="14">
    <source>
        <dbReference type="ARBA" id="ARBA00026054"/>
    </source>
</evidence>
<dbReference type="GO" id="GO:0046933">
    <property type="term" value="F:proton-transporting ATP synthase activity, rotational mechanism"/>
    <property type="evidence" value="ECO:0007669"/>
    <property type="project" value="UniProtKB-UniRule"/>
</dbReference>
<comment type="subunit">
    <text evidence="14">F-type ATPases have 2 components, F(1) - the catalytic core - and F(0) - the membrane proton channel. F(1) has five subunits: alpha(3), beta(3), gamma(1), delta(1), epsilon(1). F(0) has four main subunits: a(1), b(2) and c(10-14). The alpha and beta chains form an alternating ring which encloses part of the gamma chain. F(1) is attached to F(0) by a central stalk formed by the gamma and epsilon chains, while a peripheral stalk is formed by the delta and b chains.</text>
</comment>
<dbReference type="GO" id="GO:0005886">
    <property type="term" value="C:plasma membrane"/>
    <property type="evidence" value="ECO:0007669"/>
    <property type="project" value="UniProtKB-SubCell"/>
</dbReference>
<keyword evidence="19" id="KW-1185">Reference proteome</keyword>
<dbReference type="GO" id="GO:0045259">
    <property type="term" value="C:proton-transporting ATP synthase complex"/>
    <property type="evidence" value="ECO:0007669"/>
    <property type="project" value="UniProtKB-KW"/>
</dbReference>
<dbReference type="InterPro" id="IPR005864">
    <property type="entry name" value="ATP_synth_F0_bsu_bac"/>
</dbReference>
<evidence type="ECO:0000256" key="11">
    <source>
        <dbReference type="ARBA" id="ARBA00023310"/>
    </source>
</evidence>
<evidence type="ECO:0000256" key="1">
    <source>
        <dbReference type="ARBA" id="ARBA00005513"/>
    </source>
</evidence>
<organism evidence="18 19">
    <name type="scientific">Alkalimonas amylolytica</name>
    <dbReference type="NCBI Taxonomy" id="152573"/>
    <lineage>
        <taxon>Bacteria</taxon>
        <taxon>Pseudomonadati</taxon>
        <taxon>Pseudomonadota</taxon>
        <taxon>Gammaproteobacteria</taxon>
        <taxon>Alkalimonas</taxon>
    </lineage>
</organism>
<proteinExistence type="inferred from homology"/>
<evidence type="ECO:0000256" key="16">
    <source>
        <dbReference type="HAMAP-Rule" id="MF_01398"/>
    </source>
</evidence>
<dbReference type="InterPro" id="IPR002146">
    <property type="entry name" value="ATP_synth_b/b'su_bac/chlpt"/>
</dbReference>
<evidence type="ECO:0000256" key="2">
    <source>
        <dbReference type="ARBA" id="ARBA00022448"/>
    </source>
</evidence>
<dbReference type="GO" id="GO:0012505">
    <property type="term" value="C:endomembrane system"/>
    <property type="evidence" value="ECO:0007669"/>
    <property type="project" value="UniProtKB-SubCell"/>
</dbReference>
<comment type="subunit">
    <text evidence="16">F-type ATPases have 2 components, F(1) - the catalytic core - and F(0) - the membrane proton channel. F(1) has five subunits: alpha(3), beta(3), gamma(1), delta(1), epsilon(1). F(0) has three main subunits: a(1), b(2) and c(10-14). The alpha and beta chains form an alternating ring which encloses part of the gamma chain. F(1) is attached to F(0) by a central stalk formed by the gamma and epsilon chains, while a peripheral stalk is formed by the delta and b chains.</text>
</comment>
<evidence type="ECO:0000256" key="17">
    <source>
        <dbReference type="RuleBase" id="RU003848"/>
    </source>
</evidence>
<evidence type="ECO:0000256" key="7">
    <source>
        <dbReference type="ARBA" id="ARBA00022781"/>
    </source>
</evidence>
<dbReference type="NCBIfam" id="NF004413">
    <property type="entry name" value="PRK05759.1-4"/>
    <property type="match status" value="1"/>
</dbReference>
<keyword evidence="6 16" id="KW-0812">Transmembrane</keyword>
<protein>
    <recommendedName>
        <fullName evidence="16">ATP synthase subunit b</fullName>
    </recommendedName>
    <alternativeName>
        <fullName evidence="16">ATP synthase F(0) sector subunit b</fullName>
    </alternativeName>
    <alternativeName>
        <fullName evidence="16">ATPase subunit I</fullName>
    </alternativeName>
    <alternativeName>
        <fullName evidence="16">F-type ATPase subunit b</fullName>
        <shortName evidence="16">F-ATPase subunit b</shortName>
    </alternativeName>
</protein>
<comment type="function">
    <text evidence="13">Component of the F(0) channel, it forms part of the peripheral stalk, linking F(1) to F(0). The b'-subunit is a diverged and duplicated form of b found in plants and photosynthetic bacteria.</text>
</comment>
<evidence type="ECO:0000256" key="8">
    <source>
        <dbReference type="ARBA" id="ARBA00022989"/>
    </source>
</evidence>
<dbReference type="STRING" id="152573.SAMN04488051_10563"/>
<dbReference type="PANTHER" id="PTHR33445:SF1">
    <property type="entry name" value="ATP SYNTHASE SUBUNIT B"/>
    <property type="match status" value="1"/>
</dbReference>
<dbReference type="Pfam" id="PF00430">
    <property type="entry name" value="ATP-synt_B"/>
    <property type="match status" value="1"/>
</dbReference>
<dbReference type="NCBIfam" id="TIGR01144">
    <property type="entry name" value="ATP_synt_b"/>
    <property type="match status" value="1"/>
</dbReference>
<evidence type="ECO:0000256" key="5">
    <source>
        <dbReference type="ARBA" id="ARBA00022547"/>
    </source>
</evidence>
<dbReference type="FunFam" id="1.20.5.620:FF:000001">
    <property type="entry name" value="ATP synthase subunit b"/>
    <property type="match status" value="1"/>
</dbReference>
<comment type="function">
    <text evidence="12 16">F(1)F(0) ATP synthase produces ATP from ADP in the presence of a proton or sodium gradient. F-type ATPases consist of two structural domains, F(1) containing the extramembraneous catalytic core and F(0) containing the membrane proton channel, linked together by a central stalk and a peripheral stalk. During catalysis, ATP synthesis in the catalytic domain of F(1) is coupled via a rotary mechanism of the central stalk subunits to proton translocation.</text>
</comment>
<evidence type="ECO:0000256" key="3">
    <source>
        <dbReference type="ARBA" id="ARBA00022475"/>
    </source>
</evidence>
<dbReference type="NCBIfam" id="NF004411">
    <property type="entry name" value="PRK05759.1-2"/>
    <property type="match status" value="1"/>
</dbReference>
<gene>
    <name evidence="16" type="primary">atpF</name>
    <name evidence="18" type="ORF">SAMN04488051_10563</name>
</gene>
<feature type="transmembrane region" description="Helical" evidence="16">
    <location>
        <begin position="6"/>
        <end position="26"/>
    </location>
</feature>
<keyword evidence="3 16" id="KW-1003">Cell membrane</keyword>
<sequence length="156" mass="17587">MDINATLIGQSIAMAVFVWFTLKFVWPPINAAIEERQKKIAEGLAHTDRAEKDLHIAQDKAKDILRDAKEQAAAIIEQARKREGKMIDEATSKANEERDHILTQARAEVDAERSRLREDLRKQVAALAVAGAERILQREIDDAAHSDILEKLVQEL</sequence>
<evidence type="ECO:0000256" key="4">
    <source>
        <dbReference type="ARBA" id="ARBA00022519"/>
    </source>
</evidence>
<evidence type="ECO:0000256" key="9">
    <source>
        <dbReference type="ARBA" id="ARBA00023065"/>
    </source>
</evidence>
<evidence type="ECO:0000256" key="6">
    <source>
        <dbReference type="ARBA" id="ARBA00022692"/>
    </source>
</evidence>
<dbReference type="RefSeq" id="WP_091342754.1">
    <property type="nucleotide sequence ID" value="NZ_FNRM01000005.1"/>
</dbReference>
<keyword evidence="5 16" id="KW-0138">CF(0)</keyword>
<dbReference type="CDD" id="cd06503">
    <property type="entry name" value="ATP-synt_Fo_b"/>
    <property type="match status" value="1"/>
</dbReference>
<evidence type="ECO:0000313" key="19">
    <source>
        <dbReference type="Proteomes" id="UP000198773"/>
    </source>
</evidence>
<dbReference type="GO" id="GO:0046961">
    <property type="term" value="F:proton-transporting ATPase activity, rotational mechanism"/>
    <property type="evidence" value="ECO:0007669"/>
    <property type="project" value="TreeGrafter"/>
</dbReference>
<dbReference type="AlphaFoldDB" id="A0A1H4D483"/>
<dbReference type="Proteomes" id="UP000198773">
    <property type="component" value="Unassembled WGS sequence"/>
</dbReference>
<evidence type="ECO:0000256" key="10">
    <source>
        <dbReference type="ARBA" id="ARBA00023136"/>
    </source>
</evidence>
<keyword evidence="11 16" id="KW-0066">ATP synthesis</keyword>
<accession>A0A1H4D483</accession>
<dbReference type="Gene3D" id="1.20.5.620">
    <property type="entry name" value="F1F0 ATP synthase subunit B, membrane domain"/>
    <property type="match status" value="1"/>
</dbReference>
<dbReference type="OrthoDB" id="9788020at2"/>
<evidence type="ECO:0000256" key="13">
    <source>
        <dbReference type="ARBA" id="ARBA00025614"/>
    </source>
</evidence>
<evidence type="ECO:0000256" key="15">
    <source>
        <dbReference type="ARBA" id="ARBA00037847"/>
    </source>
</evidence>
<reference evidence="18 19" key="1">
    <citation type="submission" date="2016-10" db="EMBL/GenBank/DDBJ databases">
        <authorList>
            <person name="de Groot N.N."/>
        </authorList>
    </citation>
    <scope>NUCLEOTIDE SEQUENCE [LARGE SCALE GENOMIC DNA]</scope>
    <source>
        <strain evidence="18 19">CGMCC 1.3430</strain>
    </source>
</reference>
<dbReference type="SUPFAM" id="SSF81573">
    <property type="entry name" value="F1F0 ATP synthase subunit B, membrane domain"/>
    <property type="match status" value="1"/>
</dbReference>
<dbReference type="InterPro" id="IPR028987">
    <property type="entry name" value="ATP_synth_B-like_membr_sf"/>
</dbReference>
<keyword evidence="10 16" id="KW-0472">Membrane</keyword>
<dbReference type="EMBL" id="FNRM01000005">
    <property type="protein sequence ID" value="SEA67534.1"/>
    <property type="molecule type" value="Genomic_DNA"/>
</dbReference>
<keyword evidence="9 16" id="KW-0406">Ion transport</keyword>
<keyword evidence="7 16" id="KW-0375">Hydrogen ion transport</keyword>
<dbReference type="PANTHER" id="PTHR33445">
    <property type="entry name" value="ATP SYNTHASE SUBUNIT B', CHLOROPLASTIC"/>
    <property type="match status" value="1"/>
</dbReference>
<evidence type="ECO:0000256" key="12">
    <source>
        <dbReference type="ARBA" id="ARBA00025198"/>
    </source>
</evidence>
<dbReference type="InterPro" id="IPR050059">
    <property type="entry name" value="ATP_synthase_B_chain"/>
</dbReference>
<dbReference type="HAMAP" id="MF_01398">
    <property type="entry name" value="ATP_synth_b_bprime"/>
    <property type="match status" value="1"/>
</dbReference>
<evidence type="ECO:0000313" key="18">
    <source>
        <dbReference type="EMBL" id="SEA67534.1"/>
    </source>
</evidence>
<keyword evidence="4" id="KW-0997">Cell inner membrane</keyword>
<comment type="subcellular location">
    <subcellularLocation>
        <location evidence="16">Cell membrane</location>
        <topology evidence="16">Single-pass membrane protein</topology>
    </subcellularLocation>
    <subcellularLocation>
        <location evidence="15">Endomembrane system</location>
        <topology evidence="15">Single-pass membrane protein</topology>
    </subcellularLocation>
</comment>
<comment type="similarity">
    <text evidence="1 16 17">Belongs to the ATPase B chain family.</text>
</comment>
<name>A0A1H4D483_ALKAM</name>
<keyword evidence="8 16" id="KW-1133">Transmembrane helix</keyword>